<dbReference type="InterPro" id="IPR024542">
    <property type="entry name" value="YkvP_N"/>
</dbReference>
<dbReference type="EMBL" id="LDZY01000002">
    <property type="protein sequence ID" value="KLU67591.1"/>
    <property type="molecule type" value="Genomic_DNA"/>
</dbReference>
<gene>
    <name evidence="3" type="primary">ykvP</name>
    <name evidence="3" type="ORF">DEAC_c08060</name>
</gene>
<keyword evidence="4" id="KW-1185">Reference proteome</keyword>
<dbReference type="RefSeq" id="WP_047808710.1">
    <property type="nucleotide sequence ID" value="NZ_LDZY01000002.1"/>
</dbReference>
<dbReference type="Pfam" id="PF12996">
    <property type="entry name" value="DUF3880"/>
    <property type="match status" value="1"/>
</dbReference>
<sequence>MNLLFLNDSSLLSYGLASGFSSSDSFEYLPVHSADWENRLDRLLRKQRPDFAFAEGVSISTVARRLFPLLRRYSVPLVYWAIDDPPDWNRMSRPLARGASLVLTPAKECLPLYQRDKIRAHYFHFACNPSFHRPVEPSFDLQSDLLLVANYYTSYPQRKTGLDTILTPLLNEPFRLKVYGNEHWLSNSDHYTLPSNIYQGYLSYNRLPCAYSSAKIVLGLHSVITSPTMMSMRTFEALGCQAFFLTHWSPALEALFKNHVHLVWSRHPDETIELVRFYLSRDDLRLKIARQGQEEVYRSHTYKHRIQSVRAILETL</sequence>
<dbReference type="STRING" id="476652.DEAC_c08060"/>
<dbReference type="Pfam" id="PF13524">
    <property type="entry name" value="Glyco_trans_1_2"/>
    <property type="match status" value="1"/>
</dbReference>
<name>A0A0J1ISF7_9FIRM</name>
<dbReference type="PATRIC" id="fig|476652.3.peg.825"/>
<protein>
    <submittedName>
        <fullName evidence="3">Spore protein YkvP</fullName>
    </submittedName>
</protein>
<dbReference type="AlphaFoldDB" id="A0A0J1ISF7"/>
<feature type="domain" description="Spore protein YkvP N-terminal" evidence="1">
    <location>
        <begin position="4"/>
        <end position="98"/>
    </location>
</feature>
<feature type="domain" description="Spore protein YkvP/CgeB glycosyl transferase-like" evidence="2">
    <location>
        <begin position="167"/>
        <end position="309"/>
    </location>
</feature>
<dbReference type="InterPro" id="IPR055259">
    <property type="entry name" value="YkvP/CgeB_Glyco_trans-like"/>
</dbReference>
<dbReference type="Proteomes" id="UP000036356">
    <property type="component" value="Unassembled WGS sequence"/>
</dbReference>
<evidence type="ECO:0000313" key="4">
    <source>
        <dbReference type="Proteomes" id="UP000036356"/>
    </source>
</evidence>
<organism evidence="3 4">
    <name type="scientific">Desulfosporosinus acididurans</name>
    <dbReference type="NCBI Taxonomy" id="476652"/>
    <lineage>
        <taxon>Bacteria</taxon>
        <taxon>Bacillati</taxon>
        <taxon>Bacillota</taxon>
        <taxon>Clostridia</taxon>
        <taxon>Eubacteriales</taxon>
        <taxon>Desulfitobacteriaceae</taxon>
        <taxon>Desulfosporosinus</taxon>
    </lineage>
</organism>
<evidence type="ECO:0000259" key="1">
    <source>
        <dbReference type="Pfam" id="PF12996"/>
    </source>
</evidence>
<accession>A0A0J1ISF7</accession>
<proteinExistence type="predicted"/>
<comment type="caution">
    <text evidence="3">The sequence shown here is derived from an EMBL/GenBank/DDBJ whole genome shotgun (WGS) entry which is preliminary data.</text>
</comment>
<dbReference type="SUPFAM" id="SSF53756">
    <property type="entry name" value="UDP-Glycosyltransferase/glycogen phosphorylase"/>
    <property type="match status" value="1"/>
</dbReference>
<reference evidence="3 4" key="1">
    <citation type="submission" date="2015-06" db="EMBL/GenBank/DDBJ databases">
        <title>Draft genome of the moderately acidophilic sulfate reducer Candidatus Desulfosporosinus acididurans strain M1.</title>
        <authorList>
            <person name="Poehlein A."/>
            <person name="Petzsch P."/>
            <person name="Johnson B.D."/>
            <person name="Schloemann M."/>
            <person name="Daniel R."/>
            <person name="Muehling M."/>
        </authorList>
    </citation>
    <scope>NUCLEOTIDE SEQUENCE [LARGE SCALE GENOMIC DNA]</scope>
    <source>
        <strain evidence="3 4">M1</strain>
    </source>
</reference>
<evidence type="ECO:0000313" key="3">
    <source>
        <dbReference type="EMBL" id="KLU67591.1"/>
    </source>
</evidence>
<evidence type="ECO:0000259" key="2">
    <source>
        <dbReference type="Pfam" id="PF13524"/>
    </source>
</evidence>